<dbReference type="Proteomes" id="UP000019753">
    <property type="component" value="Unassembled WGS sequence"/>
</dbReference>
<keyword evidence="1" id="KW-0812">Transmembrane</keyword>
<protein>
    <submittedName>
        <fullName evidence="2">Uncharacterized protein</fullName>
    </submittedName>
</protein>
<accession>A0A021VU38</accession>
<keyword evidence="1" id="KW-0472">Membrane</keyword>
<reference evidence="2 3" key="1">
    <citation type="submission" date="2014-01" db="EMBL/GenBank/DDBJ databases">
        <title>Actinotalea ferrariae CF5-4.</title>
        <authorList>
            <person name="Chen F."/>
            <person name="Li Y."/>
            <person name="Wang G."/>
        </authorList>
    </citation>
    <scope>NUCLEOTIDE SEQUENCE [LARGE SCALE GENOMIC DNA]</scope>
    <source>
        <strain evidence="2 3">CF5-4</strain>
    </source>
</reference>
<organism evidence="2 3">
    <name type="scientific">Actinotalea ferrariae CF5-4</name>
    <dbReference type="NCBI Taxonomy" id="948458"/>
    <lineage>
        <taxon>Bacteria</taxon>
        <taxon>Bacillati</taxon>
        <taxon>Actinomycetota</taxon>
        <taxon>Actinomycetes</taxon>
        <taxon>Micrococcales</taxon>
        <taxon>Cellulomonadaceae</taxon>
        <taxon>Actinotalea</taxon>
    </lineage>
</organism>
<keyword evidence="1" id="KW-1133">Transmembrane helix</keyword>
<gene>
    <name evidence="2" type="ORF">N866_07135</name>
</gene>
<sequence>MLAVVLFVTGLVAIVVAVAALAGPWWGLLLAGLLLAALGVLTDVGARREATARLARERRS</sequence>
<name>A0A021VU38_9CELL</name>
<evidence type="ECO:0000313" key="3">
    <source>
        <dbReference type="Proteomes" id="UP000019753"/>
    </source>
</evidence>
<evidence type="ECO:0000256" key="1">
    <source>
        <dbReference type="SAM" id="Phobius"/>
    </source>
</evidence>
<evidence type="ECO:0000313" key="2">
    <source>
        <dbReference type="EMBL" id="EYR64671.1"/>
    </source>
</evidence>
<comment type="caution">
    <text evidence="2">The sequence shown here is derived from an EMBL/GenBank/DDBJ whole genome shotgun (WGS) entry which is preliminary data.</text>
</comment>
<proteinExistence type="predicted"/>
<dbReference type="EMBL" id="AXCW01000022">
    <property type="protein sequence ID" value="EYR64671.1"/>
    <property type="molecule type" value="Genomic_DNA"/>
</dbReference>
<dbReference type="RefSeq" id="WP_034222694.1">
    <property type="nucleotide sequence ID" value="NZ_AXCW01000022.1"/>
</dbReference>
<dbReference type="AlphaFoldDB" id="A0A021VU38"/>
<feature type="transmembrane region" description="Helical" evidence="1">
    <location>
        <begin position="27"/>
        <end position="46"/>
    </location>
</feature>
<keyword evidence="3" id="KW-1185">Reference proteome</keyword>